<protein>
    <submittedName>
        <fullName evidence="3">Uncharacterized protein</fullName>
    </submittedName>
</protein>
<evidence type="ECO:0000256" key="1">
    <source>
        <dbReference type="ARBA" id="ARBA00009380"/>
    </source>
</evidence>
<feature type="compositionally biased region" description="Basic and acidic residues" evidence="2">
    <location>
        <begin position="71"/>
        <end position="92"/>
    </location>
</feature>
<dbReference type="GO" id="GO:0045786">
    <property type="term" value="P:negative regulation of cell cycle"/>
    <property type="evidence" value="ECO:0007669"/>
    <property type="project" value="TreeGrafter"/>
</dbReference>
<dbReference type="InterPro" id="IPR018792">
    <property type="entry name" value="NUPR1-like"/>
</dbReference>
<dbReference type="AlphaFoldDB" id="A0A8C3SFK6"/>
<sequence length="92" mass="10005">MGSAQRLADTLSPAGLPPPPPPTRCRLKGLENKGIWKGLEGVSVWVPGGCSRKGRSKREAAGNTNRPNPAGHERKIALKLQRSEPMKQRWQG</sequence>
<evidence type="ECO:0000256" key="2">
    <source>
        <dbReference type="SAM" id="MobiDB-lite"/>
    </source>
</evidence>
<keyword evidence="4" id="KW-1185">Reference proteome</keyword>
<evidence type="ECO:0000313" key="3">
    <source>
        <dbReference type="Ensembl" id="ENSCSRP00000012362.1"/>
    </source>
</evidence>
<feature type="region of interest" description="Disordered" evidence="2">
    <location>
        <begin position="48"/>
        <end position="92"/>
    </location>
</feature>
<proteinExistence type="inferred from homology"/>
<name>A0A8C3SFK6_CHESE</name>
<comment type="similarity">
    <text evidence="1">Belongs to the NUPR family.</text>
</comment>
<dbReference type="GO" id="GO:0005634">
    <property type="term" value="C:nucleus"/>
    <property type="evidence" value="ECO:0007669"/>
    <property type="project" value="TreeGrafter"/>
</dbReference>
<dbReference type="GO" id="GO:0008285">
    <property type="term" value="P:negative regulation of cell population proliferation"/>
    <property type="evidence" value="ECO:0007669"/>
    <property type="project" value="TreeGrafter"/>
</dbReference>
<dbReference type="PANTHER" id="PTHR17149">
    <property type="entry name" value="NUCLEAR PROTEIN 1 AND 2"/>
    <property type="match status" value="1"/>
</dbReference>
<evidence type="ECO:0000313" key="4">
    <source>
        <dbReference type="Proteomes" id="UP000694403"/>
    </source>
</evidence>
<dbReference type="GO" id="GO:0006357">
    <property type="term" value="P:regulation of transcription by RNA polymerase II"/>
    <property type="evidence" value="ECO:0007669"/>
    <property type="project" value="TreeGrafter"/>
</dbReference>
<organism evidence="3 4">
    <name type="scientific">Chelydra serpentina</name>
    <name type="common">Snapping turtle</name>
    <name type="synonym">Testudo serpentina</name>
    <dbReference type="NCBI Taxonomy" id="8475"/>
    <lineage>
        <taxon>Eukaryota</taxon>
        <taxon>Metazoa</taxon>
        <taxon>Chordata</taxon>
        <taxon>Craniata</taxon>
        <taxon>Vertebrata</taxon>
        <taxon>Euteleostomi</taxon>
        <taxon>Archelosauria</taxon>
        <taxon>Testudinata</taxon>
        <taxon>Testudines</taxon>
        <taxon>Cryptodira</taxon>
        <taxon>Durocryptodira</taxon>
        <taxon>Americhelydia</taxon>
        <taxon>Chelydroidea</taxon>
        <taxon>Chelydridae</taxon>
        <taxon>Chelydra</taxon>
    </lineage>
</organism>
<dbReference type="Pfam" id="PF10195">
    <property type="entry name" value="Phospho_p8"/>
    <property type="match status" value="1"/>
</dbReference>
<dbReference type="Ensembl" id="ENSCSRT00000012853.1">
    <property type="protein sequence ID" value="ENSCSRP00000012362.1"/>
    <property type="gene ID" value="ENSCSRG00000009292.1"/>
</dbReference>
<accession>A0A8C3SFK6</accession>
<feature type="region of interest" description="Disordered" evidence="2">
    <location>
        <begin position="1"/>
        <end position="26"/>
    </location>
</feature>
<dbReference type="PANTHER" id="PTHR17149:SF4">
    <property type="entry name" value="RH17958P"/>
    <property type="match status" value="1"/>
</dbReference>
<reference evidence="3" key="2">
    <citation type="submission" date="2025-09" db="UniProtKB">
        <authorList>
            <consortium name="Ensembl"/>
        </authorList>
    </citation>
    <scope>IDENTIFICATION</scope>
</reference>
<reference evidence="3" key="1">
    <citation type="submission" date="2025-08" db="UniProtKB">
        <authorList>
            <consortium name="Ensembl"/>
        </authorList>
    </citation>
    <scope>IDENTIFICATION</scope>
</reference>
<dbReference type="Proteomes" id="UP000694403">
    <property type="component" value="Unplaced"/>
</dbReference>